<dbReference type="GO" id="GO:0005886">
    <property type="term" value="C:plasma membrane"/>
    <property type="evidence" value="ECO:0007669"/>
    <property type="project" value="UniProtKB-SubCell"/>
</dbReference>
<evidence type="ECO:0000256" key="6">
    <source>
        <dbReference type="ARBA" id="ARBA00023136"/>
    </source>
</evidence>
<evidence type="ECO:0000256" key="4">
    <source>
        <dbReference type="ARBA" id="ARBA00022692"/>
    </source>
</evidence>
<gene>
    <name evidence="9" type="ORF">BA062_24725</name>
</gene>
<protein>
    <recommendedName>
        <fullName evidence="8">VTT domain-containing protein</fullName>
    </recommendedName>
</protein>
<feature type="transmembrane region" description="Helical" evidence="7">
    <location>
        <begin position="123"/>
        <end position="148"/>
    </location>
</feature>
<keyword evidence="3" id="KW-1003">Cell membrane</keyword>
<keyword evidence="5 7" id="KW-1133">Transmembrane helix</keyword>
<comment type="subcellular location">
    <subcellularLocation>
        <location evidence="1">Cell membrane</location>
        <topology evidence="1">Multi-pass membrane protein</topology>
    </subcellularLocation>
</comment>
<accession>A0A318LH74</accession>
<sequence>MDVSTLSLLALFVIAAVPLAPTEVTLIGMGVVAAAQDGPIAPIILVASAGCLLCDYLLYVTGRRGGSRALARVRRRRSADATVRWLTTRLERRPVAVLVIARWLPAGGTAGSLLAGSLRWPRAVFLAASLIGVTLWSTYAVLLGYLGGTMVDESFVSLLLSLGVAVVLAALVATVWRRRTGHDLDYARGTSGGPAVHPAEQA</sequence>
<comment type="caution">
    <text evidence="9">The sequence shown here is derived from an EMBL/GenBank/DDBJ whole genome shotgun (WGS) entry which is preliminary data.</text>
</comment>
<dbReference type="OrthoDB" id="3693767at2"/>
<dbReference type="AlphaFoldDB" id="A0A318LH74"/>
<dbReference type="Proteomes" id="UP000247892">
    <property type="component" value="Unassembled WGS sequence"/>
</dbReference>
<evidence type="ECO:0000313" key="10">
    <source>
        <dbReference type="Proteomes" id="UP000247892"/>
    </source>
</evidence>
<reference evidence="9 10" key="1">
    <citation type="submission" date="2016-07" db="EMBL/GenBank/DDBJ databases">
        <title>Draft genome sequence of Prauserella sp. YIM 121212, isolated from alkaline soil.</title>
        <authorList>
            <person name="Ruckert C."/>
            <person name="Albersmeier A."/>
            <person name="Jiang C.-L."/>
            <person name="Jiang Y."/>
            <person name="Kalinowski J."/>
            <person name="Schneider O."/>
            <person name="Winkler A."/>
            <person name="Zotchev S.B."/>
        </authorList>
    </citation>
    <scope>NUCLEOTIDE SEQUENCE [LARGE SCALE GENOMIC DNA]</scope>
    <source>
        <strain evidence="9 10">YIM 121212</strain>
    </source>
</reference>
<evidence type="ECO:0000259" key="8">
    <source>
        <dbReference type="Pfam" id="PF09335"/>
    </source>
</evidence>
<dbReference type="PANTHER" id="PTHR42709:SF6">
    <property type="entry name" value="UNDECAPRENYL PHOSPHATE TRANSPORTER A"/>
    <property type="match status" value="1"/>
</dbReference>
<dbReference type="PANTHER" id="PTHR42709">
    <property type="entry name" value="ALKALINE PHOSPHATASE LIKE PROTEIN"/>
    <property type="match status" value="1"/>
</dbReference>
<dbReference type="InterPro" id="IPR051311">
    <property type="entry name" value="DedA_domain"/>
</dbReference>
<organism evidence="9 10">
    <name type="scientific">Prauserella flavalba</name>
    <dbReference type="NCBI Taxonomy" id="1477506"/>
    <lineage>
        <taxon>Bacteria</taxon>
        <taxon>Bacillati</taxon>
        <taxon>Actinomycetota</taxon>
        <taxon>Actinomycetes</taxon>
        <taxon>Pseudonocardiales</taxon>
        <taxon>Pseudonocardiaceae</taxon>
        <taxon>Prauserella</taxon>
    </lineage>
</organism>
<proteinExistence type="inferred from homology"/>
<feature type="transmembrane region" description="Helical" evidence="7">
    <location>
        <begin position="154"/>
        <end position="176"/>
    </location>
</feature>
<feature type="transmembrane region" description="Helical" evidence="7">
    <location>
        <begin position="38"/>
        <end position="59"/>
    </location>
</feature>
<name>A0A318LH74_9PSEU</name>
<evidence type="ECO:0000313" key="9">
    <source>
        <dbReference type="EMBL" id="PXY26353.1"/>
    </source>
</evidence>
<evidence type="ECO:0000256" key="7">
    <source>
        <dbReference type="SAM" id="Phobius"/>
    </source>
</evidence>
<evidence type="ECO:0000256" key="3">
    <source>
        <dbReference type="ARBA" id="ARBA00022475"/>
    </source>
</evidence>
<evidence type="ECO:0000256" key="5">
    <source>
        <dbReference type="ARBA" id="ARBA00022989"/>
    </source>
</evidence>
<evidence type="ECO:0000256" key="2">
    <source>
        <dbReference type="ARBA" id="ARBA00010792"/>
    </source>
</evidence>
<dbReference type="EMBL" id="MASU01000011">
    <property type="protein sequence ID" value="PXY26353.1"/>
    <property type="molecule type" value="Genomic_DNA"/>
</dbReference>
<keyword evidence="6 7" id="KW-0472">Membrane</keyword>
<dbReference type="InterPro" id="IPR032816">
    <property type="entry name" value="VTT_dom"/>
</dbReference>
<dbReference type="Pfam" id="PF09335">
    <property type="entry name" value="VTT_dom"/>
    <property type="match status" value="1"/>
</dbReference>
<dbReference type="RefSeq" id="WP_110340853.1">
    <property type="nucleotide sequence ID" value="NZ_JBHVKT010000025.1"/>
</dbReference>
<feature type="domain" description="VTT" evidence="8">
    <location>
        <begin position="21"/>
        <end position="145"/>
    </location>
</feature>
<keyword evidence="4 7" id="KW-0812">Transmembrane</keyword>
<comment type="similarity">
    <text evidence="2">Belongs to the DedA family.</text>
</comment>
<keyword evidence="10" id="KW-1185">Reference proteome</keyword>
<evidence type="ECO:0000256" key="1">
    <source>
        <dbReference type="ARBA" id="ARBA00004651"/>
    </source>
</evidence>